<dbReference type="EMBL" id="BPLQ01010239">
    <property type="protein sequence ID" value="GIY49476.1"/>
    <property type="molecule type" value="Genomic_DNA"/>
</dbReference>
<sequence>MRTEVPALALIRSVPYTLTPHLVRFNGRSKRTPKLSFPNSQAYPPHKLDSPHFFQRHVFSLNDFYHLPLYFPISPRQHPNPQY</sequence>
<keyword evidence="2" id="KW-1185">Reference proteome</keyword>
<proteinExistence type="predicted"/>
<name>A0AAV4TVD7_9ARAC</name>
<accession>A0AAV4TVD7</accession>
<comment type="caution">
    <text evidence="1">The sequence shown here is derived from an EMBL/GenBank/DDBJ whole genome shotgun (WGS) entry which is preliminary data.</text>
</comment>
<protein>
    <submittedName>
        <fullName evidence="1">Uncharacterized protein</fullName>
    </submittedName>
</protein>
<organism evidence="1 2">
    <name type="scientific">Caerostris darwini</name>
    <dbReference type="NCBI Taxonomy" id="1538125"/>
    <lineage>
        <taxon>Eukaryota</taxon>
        <taxon>Metazoa</taxon>
        <taxon>Ecdysozoa</taxon>
        <taxon>Arthropoda</taxon>
        <taxon>Chelicerata</taxon>
        <taxon>Arachnida</taxon>
        <taxon>Araneae</taxon>
        <taxon>Araneomorphae</taxon>
        <taxon>Entelegynae</taxon>
        <taxon>Araneoidea</taxon>
        <taxon>Araneidae</taxon>
        <taxon>Caerostris</taxon>
    </lineage>
</organism>
<evidence type="ECO:0000313" key="1">
    <source>
        <dbReference type="EMBL" id="GIY49476.1"/>
    </source>
</evidence>
<gene>
    <name evidence="1" type="ORF">CDAR_509861</name>
</gene>
<reference evidence="1 2" key="1">
    <citation type="submission" date="2021-06" db="EMBL/GenBank/DDBJ databases">
        <title>Caerostris darwini draft genome.</title>
        <authorList>
            <person name="Kono N."/>
            <person name="Arakawa K."/>
        </authorList>
    </citation>
    <scope>NUCLEOTIDE SEQUENCE [LARGE SCALE GENOMIC DNA]</scope>
</reference>
<dbReference type="AlphaFoldDB" id="A0AAV4TVD7"/>
<evidence type="ECO:0000313" key="2">
    <source>
        <dbReference type="Proteomes" id="UP001054837"/>
    </source>
</evidence>
<dbReference type="Proteomes" id="UP001054837">
    <property type="component" value="Unassembled WGS sequence"/>
</dbReference>